<dbReference type="RefSeq" id="XP_003854165.1">
    <property type="nucleotide sequence ID" value="XM_003854117.1"/>
</dbReference>
<sequence length="235" mass="25966">MAEHQNSTVIVESGGRAVNRRLQSAHSTQDTNSFTCISWIGVPKPTTSEVLELKGKVYRAVMDSLSAGDAYHNPFLADAIAILLAATTMTEGFNAAQMHTQAFVRLTEIQIDAAPGSPTTFSAAPLFNPFKQVLRRAVTAREVTLCQRILKDTINLLRLSAIEVIYASTMYTGAATSMPPVWTKVLLHSQDEWFERYRSQLSAITELALSVSDDIPYDCRDKQQEPPFYVGPPKL</sequence>
<keyword evidence="2" id="KW-1185">Reference proteome</keyword>
<evidence type="ECO:0000313" key="1">
    <source>
        <dbReference type="EMBL" id="EGP89141.1"/>
    </source>
</evidence>
<dbReference type="EMBL" id="CM001198">
    <property type="protein sequence ID" value="EGP89141.1"/>
    <property type="molecule type" value="Genomic_DNA"/>
</dbReference>
<dbReference type="KEGG" id="ztr:MYCGRDRAFT_92186"/>
<accession>F9X7I1</accession>
<protein>
    <submittedName>
        <fullName evidence="1">Uncharacterized protein</fullName>
    </submittedName>
</protein>
<name>F9X7I1_ZYMTI</name>
<dbReference type="HOGENOM" id="CLU_1181013_0_0_1"/>
<evidence type="ECO:0000313" key="2">
    <source>
        <dbReference type="Proteomes" id="UP000008062"/>
    </source>
</evidence>
<proteinExistence type="predicted"/>
<gene>
    <name evidence="1" type="ORF">MYCGRDRAFT_92186</name>
</gene>
<dbReference type="AlphaFoldDB" id="F9X7I1"/>
<dbReference type="InParanoid" id="F9X7I1"/>
<organism evidence="1 2">
    <name type="scientific">Zymoseptoria tritici (strain CBS 115943 / IPO323)</name>
    <name type="common">Speckled leaf blotch fungus</name>
    <name type="synonym">Septoria tritici</name>
    <dbReference type="NCBI Taxonomy" id="336722"/>
    <lineage>
        <taxon>Eukaryota</taxon>
        <taxon>Fungi</taxon>
        <taxon>Dikarya</taxon>
        <taxon>Ascomycota</taxon>
        <taxon>Pezizomycotina</taxon>
        <taxon>Dothideomycetes</taxon>
        <taxon>Dothideomycetidae</taxon>
        <taxon>Mycosphaerellales</taxon>
        <taxon>Mycosphaerellaceae</taxon>
        <taxon>Zymoseptoria</taxon>
    </lineage>
</organism>
<dbReference type="Proteomes" id="UP000008062">
    <property type="component" value="Chromosome 3"/>
</dbReference>
<dbReference type="OrthoDB" id="3650127at2759"/>
<dbReference type="GeneID" id="13404506"/>
<reference evidence="1 2" key="1">
    <citation type="journal article" date="2011" name="PLoS Genet.">
        <title>Finished genome of the fungal wheat pathogen Mycosphaerella graminicola reveals dispensome structure, chromosome plasticity, and stealth pathogenesis.</title>
        <authorList>
            <person name="Goodwin S.B."/>
            <person name="Ben M'barek S."/>
            <person name="Dhillon B."/>
            <person name="Wittenberg A.H.J."/>
            <person name="Crane C.F."/>
            <person name="Hane J.K."/>
            <person name="Foster A.J."/>
            <person name="Van der Lee T.A.J."/>
            <person name="Grimwood J."/>
            <person name="Aerts A."/>
            <person name="Antoniw J."/>
            <person name="Bailey A."/>
            <person name="Bluhm B."/>
            <person name="Bowler J."/>
            <person name="Bristow J."/>
            <person name="van der Burgt A."/>
            <person name="Canto-Canche B."/>
            <person name="Churchill A.C.L."/>
            <person name="Conde-Ferraez L."/>
            <person name="Cools H.J."/>
            <person name="Coutinho P.M."/>
            <person name="Csukai M."/>
            <person name="Dehal P."/>
            <person name="De Wit P."/>
            <person name="Donzelli B."/>
            <person name="van de Geest H.C."/>
            <person name="van Ham R.C.H.J."/>
            <person name="Hammond-Kosack K.E."/>
            <person name="Henrissat B."/>
            <person name="Kilian A."/>
            <person name="Kobayashi A.K."/>
            <person name="Koopmann E."/>
            <person name="Kourmpetis Y."/>
            <person name="Kuzniar A."/>
            <person name="Lindquist E."/>
            <person name="Lombard V."/>
            <person name="Maliepaard C."/>
            <person name="Martins N."/>
            <person name="Mehrabi R."/>
            <person name="Nap J.P.H."/>
            <person name="Ponomarenko A."/>
            <person name="Rudd J.J."/>
            <person name="Salamov A."/>
            <person name="Schmutz J."/>
            <person name="Schouten H.J."/>
            <person name="Shapiro H."/>
            <person name="Stergiopoulos I."/>
            <person name="Torriani S.F.F."/>
            <person name="Tu H."/>
            <person name="de Vries R.P."/>
            <person name="Waalwijk C."/>
            <person name="Ware S.B."/>
            <person name="Wiebenga A."/>
            <person name="Zwiers L.-H."/>
            <person name="Oliver R.P."/>
            <person name="Grigoriev I.V."/>
            <person name="Kema G.H.J."/>
        </authorList>
    </citation>
    <scope>NUCLEOTIDE SEQUENCE [LARGE SCALE GENOMIC DNA]</scope>
    <source>
        <strain evidence="2">CBS 115943 / IPO323</strain>
    </source>
</reference>